<dbReference type="InterPro" id="IPR005887">
    <property type="entry name" value="GH92_a_mannosidase_put"/>
</dbReference>
<feature type="signal peptide" evidence="2">
    <location>
        <begin position="1"/>
        <end position="23"/>
    </location>
</feature>
<feature type="chain" id="PRO_5039333342" evidence="2">
    <location>
        <begin position="24"/>
        <end position="1408"/>
    </location>
</feature>
<gene>
    <name evidence="4" type="ORF">SAMN05421790_101571</name>
</gene>
<dbReference type="Proteomes" id="UP000186795">
    <property type="component" value="Unassembled WGS sequence"/>
</dbReference>
<dbReference type="InterPro" id="IPR050883">
    <property type="entry name" value="PNGase"/>
</dbReference>
<dbReference type="Gene3D" id="1.20.1610.10">
    <property type="entry name" value="alpha-1,2-mannosidases domains"/>
    <property type="match status" value="1"/>
</dbReference>
<dbReference type="GO" id="GO:0005975">
    <property type="term" value="P:carbohydrate metabolic process"/>
    <property type="evidence" value="ECO:0007669"/>
    <property type="project" value="InterPro"/>
</dbReference>
<dbReference type="Gene3D" id="2.70.98.10">
    <property type="match status" value="1"/>
</dbReference>
<dbReference type="GO" id="GO:0000224">
    <property type="term" value="F:peptide-N4-(N-acetyl-beta-glucosaminyl)asparagine amidase activity"/>
    <property type="evidence" value="ECO:0007669"/>
    <property type="project" value="TreeGrafter"/>
</dbReference>
<dbReference type="SUPFAM" id="SSF49785">
    <property type="entry name" value="Galactose-binding domain-like"/>
    <property type="match status" value="2"/>
</dbReference>
<dbReference type="InterPro" id="IPR012939">
    <property type="entry name" value="Glyco_hydro_92"/>
</dbReference>
<evidence type="ECO:0000313" key="4">
    <source>
        <dbReference type="EMBL" id="SIS42715.1"/>
    </source>
</evidence>
<dbReference type="OrthoDB" id="9758209at2"/>
<evidence type="ECO:0000259" key="3">
    <source>
        <dbReference type="PROSITE" id="PS50022"/>
    </source>
</evidence>
<dbReference type="FunFam" id="1.20.1050.60:FF:000001">
    <property type="entry name" value="Putative alpha-1,2-mannosidase"/>
    <property type="match status" value="1"/>
</dbReference>
<protein>
    <submittedName>
        <fullName evidence="4">Alpha-1,2-mannosidase, putative</fullName>
    </submittedName>
</protein>
<dbReference type="GO" id="GO:0006516">
    <property type="term" value="P:glycoprotein catabolic process"/>
    <property type="evidence" value="ECO:0007669"/>
    <property type="project" value="TreeGrafter"/>
</dbReference>
<dbReference type="EMBL" id="FTOD01000001">
    <property type="protein sequence ID" value="SIS42715.1"/>
    <property type="molecule type" value="Genomic_DNA"/>
</dbReference>
<evidence type="ECO:0000256" key="1">
    <source>
        <dbReference type="SAM" id="MobiDB-lite"/>
    </source>
</evidence>
<dbReference type="Gene3D" id="3.30.2080.10">
    <property type="entry name" value="GH92 mannosidase domain"/>
    <property type="match status" value="1"/>
</dbReference>
<organism evidence="4 5">
    <name type="scientific">Kroppenstedtia eburnea</name>
    <dbReference type="NCBI Taxonomy" id="714067"/>
    <lineage>
        <taxon>Bacteria</taxon>
        <taxon>Bacillati</taxon>
        <taxon>Bacillota</taxon>
        <taxon>Bacilli</taxon>
        <taxon>Bacillales</taxon>
        <taxon>Thermoactinomycetaceae</taxon>
        <taxon>Kroppenstedtia</taxon>
    </lineage>
</organism>
<proteinExistence type="predicted"/>
<dbReference type="FunFam" id="3.30.2080.10:FF:000001">
    <property type="entry name" value="Alpha-1,2-mannosidase subfamily"/>
    <property type="match status" value="1"/>
</dbReference>
<dbReference type="PANTHER" id="PTHR12143">
    <property type="entry name" value="PEPTIDE N-GLYCANASE PNGASE -RELATED"/>
    <property type="match status" value="1"/>
</dbReference>
<feature type="region of interest" description="Disordered" evidence="1">
    <location>
        <begin position="1147"/>
        <end position="1175"/>
    </location>
</feature>
<evidence type="ECO:0000256" key="2">
    <source>
        <dbReference type="SAM" id="SignalP"/>
    </source>
</evidence>
<dbReference type="InterPro" id="IPR008979">
    <property type="entry name" value="Galactose-bd-like_sf"/>
</dbReference>
<keyword evidence="2" id="KW-0732">Signal</keyword>
<dbReference type="InterPro" id="IPR054470">
    <property type="entry name" value="FIMAH_dom"/>
</dbReference>
<dbReference type="SUPFAM" id="SSF48208">
    <property type="entry name" value="Six-hairpin glycosidases"/>
    <property type="match status" value="1"/>
</dbReference>
<accession>A0A1N7J024</accession>
<dbReference type="InterPro" id="IPR008928">
    <property type="entry name" value="6-hairpin_glycosidase_sf"/>
</dbReference>
<evidence type="ECO:0000313" key="5">
    <source>
        <dbReference type="Proteomes" id="UP000186795"/>
    </source>
</evidence>
<dbReference type="PANTHER" id="PTHR12143:SF43">
    <property type="entry name" value="PUTATIVE-RELATED"/>
    <property type="match status" value="1"/>
</dbReference>
<sequence>MPAMKMWRKMKPLTIGVCFSLLAGGGVIPPMKQAAAAPADFFSSFEKGDPQPTWENTVETDASGKKMASGVDGNIPFDGIQGDITDKVTEITVPGENPPDETKDKLIDRDVNTKWLIKENSAYIQLKLSEAEAVIKIALTSANDFEGRDPRDWTFSGSNDGEHWTTLDKKTNEVFKDRFQTKIYEFENKEKYLYYRLDITKNGGEPMIQLAEIQLSNGIDVPPPPPSDMKSEIGNGPSSAYMAKTKVGWTGLRALTYAGTHTSKGRAYSYNKVFDVEIPVTSKTELSYYIFPEFTNRDHLDDASTYMAVDLAFSDGTYLHDLGAVDQHGIKLHPREQGKSKTLYSNQWNHKKSKIGAVAAGKTIKRILIAYDHPKGPAVFKGSIDDIKIEGNPTPKTYSKPSEYVNTLRGTQSNGTFSRGNNFPAVAVPHGFNFWTPVTDAGSTSWLYHYHERNNGDNLPQIEAFSVSHETSPWMGDRQTFQVMPSADKGATPTANRKDRALPFRHSNEVAQAHYYSVRFDNGIQTEMTPTDHAAMVRFTFKGDTSNLIFDNVNNNGGITLDQKKGELSGYSDVKSGLSTGATRMFFYATFDQPVTSGGKLTGEGRDHVTGYFRFDTGKESDKVVTMKIATSLISVDQAKKNLEQEIGSKDTFESIKEKAQKKWDEKLGKIEVEGATEDQLVTLYSNMYRLFLYPNSGFENVGTVEQPEYKYASPFSPAEGADTPTQTGAKIVAGKPYVNNGFWDTYRATWPAYTLLTPTMAGEMIDGFVQHYRDGGWISRWSSPGYANLMVGTSSDVAFADAYLKGVTNFDVESFYQSAVKNAAVISPNAGTGRKGLDTSIFDGYTNTSTGEGLSWAMDGYINDFGIANLAHALDIKRDKKDPYHSHYKEDYPYYLNRAQNYIHLFNPDVKFFMGRKSDGSWRATPDQFNPAEWGGDYTETNAWNMAFHAPQDGQGLANLYGGREKLAEKLDKFFSTPETALPAYKGAYGGVIHEMREARDVRMGMYGHSNQPSHHIAYMYNYAGQPWKTQEKVREVLDRLYIGSEIGQGYPGDEDNGEMSAWYIFSALGFYPLQMGSPEYVIGSPLFKKATIHLENGKKIVINAPENSKENRYVQSLKINGKKYTHTSLSHEILGKGAVLDFEMGPKPSKWGSKEQDLPKSITPGSTDGSALAPQPMKDLTDGLNAGEKGIATDSEGGHTDLLFDNTSGTRLTMESKTPWIQYRFKEGKQKAQMYTLTSGTTTGADPRSWVLKGSNDGKKWTILDRRSDERFRWRQYTRAFTIQHPGKYSFYRLEVTSNGGHATTSLAEMELLGFHDIQTNFDTMEKSIQGFAKSGEMSRRMKARLLHRLHQARDQYEKEHLGQAVTQMQKFLKDIDHSVPRIHLSTKAKKQLTADAHATIHSLSR</sequence>
<dbReference type="InterPro" id="IPR000421">
    <property type="entry name" value="FA58C"/>
</dbReference>
<reference evidence="5" key="1">
    <citation type="submission" date="2017-01" db="EMBL/GenBank/DDBJ databases">
        <authorList>
            <person name="Varghese N."/>
            <person name="Submissions S."/>
        </authorList>
    </citation>
    <scope>NUCLEOTIDE SEQUENCE [LARGE SCALE GENOMIC DNA]</scope>
    <source>
        <strain evidence="5">DSM 45196</strain>
    </source>
</reference>
<dbReference type="Pfam" id="PF22888">
    <property type="entry name" value="FIMAH"/>
    <property type="match status" value="1"/>
</dbReference>
<dbReference type="InterPro" id="IPR014718">
    <property type="entry name" value="GH-type_carb-bd"/>
</dbReference>
<keyword evidence="5" id="KW-1185">Reference proteome</keyword>
<dbReference type="Pfam" id="PF07971">
    <property type="entry name" value="Glyco_hydro_92"/>
    <property type="match status" value="1"/>
</dbReference>
<dbReference type="GO" id="GO:0005829">
    <property type="term" value="C:cytosol"/>
    <property type="evidence" value="ECO:0007669"/>
    <property type="project" value="TreeGrafter"/>
</dbReference>
<dbReference type="PROSITE" id="PS50022">
    <property type="entry name" value="FA58C_3"/>
    <property type="match status" value="1"/>
</dbReference>
<dbReference type="Pfam" id="PF17678">
    <property type="entry name" value="Glyco_hydro_92N"/>
    <property type="match status" value="1"/>
</dbReference>
<feature type="domain" description="F5/8 type C" evidence="3">
    <location>
        <begin position="73"/>
        <end position="218"/>
    </location>
</feature>
<dbReference type="Pfam" id="PF00754">
    <property type="entry name" value="F5_F8_type_C"/>
    <property type="match status" value="1"/>
</dbReference>
<dbReference type="Gene3D" id="1.20.1050.60">
    <property type="entry name" value="alpha-1,2-mannosidase"/>
    <property type="match status" value="1"/>
</dbReference>
<dbReference type="GO" id="GO:0030246">
    <property type="term" value="F:carbohydrate binding"/>
    <property type="evidence" value="ECO:0007669"/>
    <property type="project" value="InterPro"/>
</dbReference>
<dbReference type="NCBIfam" id="TIGR01180">
    <property type="entry name" value="aman2_put"/>
    <property type="match status" value="1"/>
</dbReference>
<dbReference type="InterPro" id="IPR041371">
    <property type="entry name" value="GH92_N"/>
</dbReference>
<dbReference type="Gene3D" id="2.60.120.260">
    <property type="entry name" value="Galactose-binding domain-like"/>
    <property type="match status" value="2"/>
</dbReference>
<name>A0A1N7J024_9BACL</name>